<proteinExistence type="predicted"/>
<evidence type="ECO:0000313" key="2">
    <source>
        <dbReference type="Proteomes" id="UP000326396"/>
    </source>
</evidence>
<keyword evidence="2" id="KW-1185">Reference proteome</keyword>
<reference evidence="1 2" key="1">
    <citation type="submission" date="2019-05" db="EMBL/GenBank/DDBJ databases">
        <title>Mikania micrantha, genome provides insights into the molecular mechanism of rapid growth.</title>
        <authorList>
            <person name="Liu B."/>
        </authorList>
    </citation>
    <scope>NUCLEOTIDE SEQUENCE [LARGE SCALE GENOMIC DNA]</scope>
    <source>
        <strain evidence="1">NLD-2019</strain>
        <tissue evidence="1">Leaf</tissue>
    </source>
</reference>
<sequence>MSQLSVSLDSNIFCLRNPKIKDHDIAMLPITFDSTRWPSVVDCFRFRCAMRDNENALYYLHNIGIVHRDVKPLLARFITCECCACSCNWELRMIPSLKCIITGIQTPGDKFVYREKVEDDTEVDDQKEQEFTSIQYYTEDYRCSISQGLERWKGLDGDEFQLITGWGPKISSAASLWDAWSTNVEAARELRLTMVSGVRIPPRPFFRWRSYVNMEVKGNIKFISKGEDDNYVFYWYTKKMQGLLEESLSRRAFFADGIELRILNHDATSSCCSEVRVNHRRSVRF</sequence>
<dbReference type="SUPFAM" id="SSF56112">
    <property type="entry name" value="Protein kinase-like (PK-like)"/>
    <property type="match status" value="1"/>
</dbReference>
<accession>A0A5N6NNZ0</accession>
<evidence type="ECO:0008006" key="3">
    <source>
        <dbReference type="Google" id="ProtNLM"/>
    </source>
</evidence>
<name>A0A5N6NNZ0_9ASTR</name>
<dbReference type="AlphaFoldDB" id="A0A5N6NNZ0"/>
<dbReference type="EMBL" id="SZYD01000010">
    <property type="protein sequence ID" value="KAD4982063.1"/>
    <property type="molecule type" value="Genomic_DNA"/>
</dbReference>
<dbReference type="InterPro" id="IPR011009">
    <property type="entry name" value="Kinase-like_dom_sf"/>
</dbReference>
<gene>
    <name evidence="1" type="ORF">E3N88_18734</name>
</gene>
<dbReference type="Proteomes" id="UP000326396">
    <property type="component" value="Linkage Group LG18"/>
</dbReference>
<organism evidence="1 2">
    <name type="scientific">Mikania micrantha</name>
    <name type="common">bitter vine</name>
    <dbReference type="NCBI Taxonomy" id="192012"/>
    <lineage>
        <taxon>Eukaryota</taxon>
        <taxon>Viridiplantae</taxon>
        <taxon>Streptophyta</taxon>
        <taxon>Embryophyta</taxon>
        <taxon>Tracheophyta</taxon>
        <taxon>Spermatophyta</taxon>
        <taxon>Magnoliopsida</taxon>
        <taxon>eudicotyledons</taxon>
        <taxon>Gunneridae</taxon>
        <taxon>Pentapetalae</taxon>
        <taxon>asterids</taxon>
        <taxon>campanulids</taxon>
        <taxon>Asterales</taxon>
        <taxon>Asteraceae</taxon>
        <taxon>Asteroideae</taxon>
        <taxon>Heliantheae alliance</taxon>
        <taxon>Eupatorieae</taxon>
        <taxon>Mikania</taxon>
    </lineage>
</organism>
<comment type="caution">
    <text evidence="1">The sequence shown here is derived from an EMBL/GenBank/DDBJ whole genome shotgun (WGS) entry which is preliminary data.</text>
</comment>
<evidence type="ECO:0000313" key="1">
    <source>
        <dbReference type="EMBL" id="KAD4982063.1"/>
    </source>
</evidence>
<protein>
    <recommendedName>
        <fullName evidence="3">Protein kinase domain-containing protein</fullName>
    </recommendedName>
</protein>